<dbReference type="Gene3D" id="2.10.70.100">
    <property type="match status" value="1"/>
</dbReference>
<dbReference type="InterPro" id="IPR036890">
    <property type="entry name" value="HATPase_C_sf"/>
</dbReference>
<evidence type="ECO:0000256" key="5">
    <source>
        <dbReference type="ARBA" id="ARBA00022679"/>
    </source>
</evidence>
<feature type="domain" description="PAC" evidence="13">
    <location>
        <begin position="374"/>
        <end position="426"/>
    </location>
</feature>
<dbReference type="Pfam" id="PF08448">
    <property type="entry name" value="PAS_4"/>
    <property type="match status" value="2"/>
</dbReference>
<dbReference type="SUPFAM" id="SSF55874">
    <property type="entry name" value="ATPase domain of HSP90 chaperone/DNA topoisomerase II/histidine kinase"/>
    <property type="match status" value="1"/>
</dbReference>
<dbReference type="GO" id="GO:0000155">
    <property type="term" value="F:phosphorelay sensor kinase activity"/>
    <property type="evidence" value="ECO:0007669"/>
    <property type="project" value="InterPro"/>
</dbReference>
<evidence type="ECO:0000256" key="10">
    <source>
        <dbReference type="SAM" id="Coils"/>
    </source>
</evidence>
<feature type="coiled-coil region" evidence="10">
    <location>
        <begin position="26"/>
        <end position="60"/>
    </location>
</feature>
<dbReference type="InterPro" id="IPR003661">
    <property type="entry name" value="HisK_dim/P_dom"/>
</dbReference>
<dbReference type="Pfam" id="PF00512">
    <property type="entry name" value="HisKA"/>
    <property type="match status" value="1"/>
</dbReference>
<feature type="domain" description="PAS" evidence="12">
    <location>
        <begin position="300"/>
        <end position="367"/>
    </location>
</feature>
<feature type="domain" description="PAS" evidence="12">
    <location>
        <begin position="701"/>
        <end position="746"/>
    </location>
</feature>
<comment type="catalytic activity">
    <reaction evidence="1">
        <text>ATP + protein L-histidine = ADP + protein N-phospho-L-histidine.</text>
        <dbReference type="EC" id="2.7.13.3"/>
    </reaction>
</comment>
<feature type="domain" description="PAS" evidence="12">
    <location>
        <begin position="802"/>
        <end position="871"/>
    </location>
</feature>
<comment type="caution">
    <text evidence="15">The sequence shown here is derived from an EMBL/GenBank/DDBJ whole genome shotgun (WGS) entry which is preliminary data.</text>
</comment>
<dbReference type="SMART" id="SM00387">
    <property type="entry name" value="HATPase_c"/>
    <property type="match status" value="1"/>
</dbReference>
<evidence type="ECO:0000256" key="1">
    <source>
        <dbReference type="ARBA" id="ARBA00000085"/>
    </source>
</evidence>
<dbReference type="InterPro" id="IPR013655">
    <property type="entry name" value="PAS_fold_3"/>
</dbReference>
<dbReference type="Pfam" id="PF02518">
    <property type="entry name" value="HATPase_c"/>
    <property type="match status" value="1"/>
</dbReference>
<dbReference type="Gene3D" id="3.30.565.10">
    <property type="entry name" value="Histidine kinase-like ATPase, C-terminal domain"/>
    <property type="match status" value="1"/>
</dbReference>
<evidence type="ECO:0000256" key="6">
    <source>
        <dbReference type="ARBA" id="ARBA00022692"/>
    </source>
</evidence>
<feature type="domain" description="CHASE" evidence="14">
    <location>
        <begin position="114"/>
        <end position="204"/>
    </location>
</feature>
<dbReference type="PANTHER" id="PTHR43304:SF1">
    <property type="entry name" value="PAC DOMAIN-CONTAINING PROTEIN"/>
    <property type="match status" value="1"/>
</dbReference>
<dbReference type="CDD" id="cd00130">
    <property type="entry name" value="PAS"/>
    <property type="match status" value="3"/>
</dbReference>
<keyword evidence="9" id="KW-0472">Membrane</keyword>
<keyword evidence="5 15" id="KW-0808">Transferase</keyword>
<dbReference type="Gene3D" id="3.30.450.20">
    <property type="entry name" value="PAS domain"/>
    <property type="match status" value="5"/>
</dbReference>
<dbReference type="InterPro" id="IPR001610">
    <property type="entry name" value="PAC"/>
</dbReference>
<keyword evidence="4" id="KW-0597">Phosphoprotein</keyword>
<dbReference type="GO" id="GO:0005886">
    <property type="term" value="C:plasma membrane"/>
    <property type="evidence" value="ECO:0007669"/>
    <property type="project" value="UniProtKB-SubCell"/>
</dbReference>
<feature type="domain" description="Histidine kinase" evidence="11">
    <location>
        <begin position="955"/>
        <end position="1168"/>
    </location>
</feature>
<comment type="subcellular location">
    <subcellularLocation>
        <location evidence="2">Cell inner membrane</location>
        <topology evidence="2">Multi-pass membrane protein</topology>
    </subcellularLocation>
</comment>
<dbReference type="PROSITE" id="PS50112">
    <property type="entry name" value="PAS"/>
    <property type="match status" value="3"/>
</dbReference>
<dbReference type="Gene3D" id="3.30.450.350">
    <property type="entry name" value="CHASE domain"/>
    <property type="match status" value="1"/>
</dbReference>
<reference evidence="15 16" key="1">
    <citation type="submission" date="2014-02" db="EMBL/GenBank/DDBJ databases">
        <title>Expanding our view of genomic diversity in Candidatus Accumulibacter clades.</title>
        <authorList>
            <person name="Skennerton C.T."/>
            <person name="Barr J.J."/>
            <person name="Slater F.R."/>
            <person name="Bond P.L."/>
            <person name="Tyson G.W."/>
        </authorList>
    </citation>
    <scope>NUCLEOTIDE SEQUENCE [LARGE SCALE GENOMIC DNA]</scope>
    <source>
        <strain evidence="16">BA-92</strain>
    </source>
</reference>
<evidence type="ECO:0000256" key="8">
    <source>
        <dbReference type="ARBA" id="ARBA00022989"/>
    </source>
</evidence>
<dbReference type="SMART" id="SM00091">
    <property type="entry name" value="PAS"/>
    <property type="match status" value="4"/>
</dbReference>
<dbReference type="Pfam" id="PF03924">
    <property type="entry name" value="CHASE"/>
    <property type="match status" value="1"/>
</dbReference>
<keyword evidence="7" id="KW-0418">Kinase</keyword>
<evidence type="ECO:0000313" key="16">
    <source>
        <dbReference type="Proteomes" id="UP000021816"/>
    </source>
</evidence>
<dbReference type="CDD" id="cd00082">
    <property type="entry name" value="HisKA"/>
    <property type="match status" value="1"/>
</dbReference>
<dbReference type="PROSITE" id="PS50109">
    <property type="entry name" value="HIS_KIN"/>
    <property type="match status" value="1"/>
</dbReference>
<keyword evidence="10" id="KW-0175">Coiled coil</keyword>
<dbReference type="InterPro" id="IPR004358">
    <property type="entry name" value="Sig_transdc_His_kin-like_C"/>
</dbReference>
<dbReference type="Pfam" id="PF08447">
    <property type="entry name" value="PAS_3"/>
    <property type="match status" value="3"/>
</dbReference>
<dbReference type="SMART" id="SM00388">
    <property type="entry name" value="HisKA"/>
    <property type="match status" value="1"/>
</dbReference>
<dbReference type="PROSITE" id="PS50113">
    <property type="entry name" value="PAC"/>
    <property type="match status" value="4"/>
</dbReference>
<proteinExistence type="predicted"/>
<evidence type="ECO:0000256" key="9">
    <source>
        <dbReference type="ARBA" id="ARBA00023136"/>
    </source>
</evidence>
<dbReference type="SUPFAM" id="SSF47384">
    <property type="entry name" value="Homodimeric domain of signal transducing histidine kinase"/>
    <property type="match status" value="1"/>
</dbReference>
<dbReference type="FunFam" id="3.30.565.10:FF:000006">
    <property type="entry name" value="Sensor histidine kinase WalK"/>
    <property type="match status" value="1"/>
</dbReference>
<dbReference type="SMART" id="SM00086">
    <property type="entry name" value="PAC"/>
    <property type="match status" value="5"/>
</dbReference>
<dbReference type="InterPro" id="IPR036097">
    <property type="entry name" value="HisK_dim/P_sf"/>
</dbReference>
<dbReference type="STRING" id="1454003.AW10_03964"/>
<dbReference type="SUPFAM" id="SSF55785">
    <property type="entry name" value="PYP-like sensor domain (PAS domain)"/>
    <property type="match status" value="5"/>
</dbReference>
<dbReference type="PRINTS" id="PR00344">
    <property type="entry name" value="BCTRLSENSOR"/>
</dbReference>
<protein>
    <recommendedName>
        <fullName evidence="3">histidine kinase</fullName>
        <ecNumber evidence="3">2.7.13.3</ecNumber>
    </recommendedName>
</protein>
<sequence length="1168" mass="128195">MISVSASRPFVASRRAWLFAVLAALLVLATEQVVEHYAQRSELEEERSDVLNRLSTLRARLEAVVNINLSLVHGLTAVIESRPDIDQAGFAAIADGLVGERYALRNIGAAPGMVLSLMYPLAGNEAALGLDYRSHPQQREAALRARDSGRTVIAGPVDLQQGGVAIIARKPVFLPPLRPGGEKRFWGLVSAAIDVETLYQRAGLLDADHGLRLALRGSDASGADGPLFFGDAALFNADPVSVEVTLPGGGSWQMVAVPAEGWGRLDTAIVLLRTMSYLLALLAAVVAFRLVRGGELLASHSARLDALLKTIPDLVWLKDGNGVYLNCNPRFESLFGASEAEIRGKTDHHFVPADMADFVREKDRAAIAAGGPSINEEWVCFASDGHRELLETIKAPVFDERGGLVGVLGIARDITQRKRDEAELQRQKDLLDRTGRLANVGGWEFDVVSQRGSWSDETARIHDLEPGGEVCAAQGLSYFHGAARRTIEQAVQVAIERGQPYDLEVELTSAKGVRKWIRTIGLPVLEDGKVVRLEGAVQDISQRQLAEARARQGELVLDSVFQALPDLFFLMDADGTIRDYRAQKSAKLYVPPDTFLGKRMPDVLPAAVGELLGQKLQEVGEHGGLVTCEYDLPMVDGVLRYEARLTALPDSVHVIAVVRDISERVAAAALMEKQWKMLSDSQRMAHIGSWELDLPSGPLAWSEEAYRIYGVSPESFTPSPEAFMELVHPDDLPAVQRVHAEIIAGQQPRELEFRIIRPDGTPRSLLGRGALLHGGDGRPIRCAGTVQDVTERTLAENALREQEAFFRLLAENMGDMVAVLDLQGGHLYDSPAYRALFGESATLPGAEAFASVHPDDRDRVRQAFQTTIATGIGQRGTFRVVLPDGSVHAIESQGGVIRNAEGRVERVVVVSRDVSERIRMEDEIRQLNSDLEARVHQRTAELDAANKELQTFTYSVSHDLKAPLRGIDGYSRLLLEDHREQLDEEGRLFLDKVRHGVAHMGRLIEDLLAYSRLERRHLHGRTLDLAEQVGMVLDSRRVDLQAAGMVIEVRLQGLSASADPEGLDMVLRNLVDNALKFSRASKPPQLAVSGSQTGQSVTLAFKDNGIGFDMRFHERIFEIFQRLQRAEDYPGTGIGLAIVHKAVQRMGGRIWAESQPGHGATFYLELPR</sequence>
<evidence type="ECO:0000259" key="11">
    <source>
        <dbReference type="PROSITE" id="PS50109"/>
    </source>
</evidence>
<feature type="domain" description="PAC" evidence="13">
    <location>
        <begin position="874"/>
        <end position="926"/>
    </location>
</feature>
<evidence type="ECO:0000256" key="2">
    <source>
        <dbReference type="ARBA" id="ARBA00004429"/>
    </source>
</evidence>
<dbReference type="InterPro" id="IPR052162">
    <property type="entry name" value="Sensor_kinase/Photoreceptor"/>
</dbReference>
<gene>
    <name evidence="15" type="primary">cph1_4</name>
    <name evidence="15" type="ORF">AW10_03964</name>
</gene>
<dbReference type="PROSITE" id="PS50839">
    <property type="entry name" value="CHASE"/>
    <property type="match status" value="1"/>
</dbReference>
<dbReference type="FunFam" id="1.10.287.130:FF:000070">
    <property type="entry name" value="Histidine kinase sensor protein"/>
    <property type="match status" value="1"/>
</dbReference>
<dbReference type="InterPro" id="IPR035965">
    <property type="entry name" value="PAS-like_dom_sf"/>
</dbReference>
<evidence type="ECO:0000256" key="4">
    <source>
        <dbReference type="ARBA" id="ARBA00022553"/>
    </source>
</evidence>
<accession>A0A011N3S4</accession>
<dbReference type="InterPro" id="IPR000014">
    <property type="entry name" value="PAS"/>
</dbReference>
<feature type="domain" description="PAC" evidence="13">
    <location>
        <begin position="501"/>
        <end position="552"/>
    </location>
</feature>
<dbReference type="NCBIfam" id="TIGR00229">
    <property type="entry name" value="sensory_box"/>
    <property type="match status" value="3"/>
</dbReference>
<dbReference type="EMBL" id="JEMX01000110">
    <property type="protein sequence ID" value="EXI77198.1"/>
    <property type="molecule type" value="Genomic_DNA"/>
</dbReference>
<evidence type="ECO:0000259" key="12">
    <source>
        <dbReference type="PROSITE" id="PS50112"/>
    </source>
</evidence>
<dbReference type="PANTHER" id="PTHR43304">
    <property type="entry name" value="PHYTOCHROME-LIKE PROTEIN CPH1"/>
    <property type="match status" value="1"/>
</dbReference>
<organism evidence="15 16">
    <name type="scientific">Candidatus Accumulibacter appositus</name>
    <dbReference type="NCBI Taxonomy" id="1454003"/>
    <lineage>
        <taxon>Bacteria</taxon>
        <taxon>Pseudomonadati</taxon>
        <taxon>Pseudomonadota</taxon>
        <taxon>Betaproteobacteria</taxon>
        <taxon>Candidatus Accumulibacter</taxon>
    </lineage>
</organism>
<dbReference type="AlphaFoldDB" id="A0A011N3S4"/>
<dbReference type="InterPro" id="IPR005467">
    <property type="entry name" value="His_kinase_dom"/>
</dbReference>
<dbReference type="InterPro" id="IPR013656">
    <property type="entry name" value="PAS_4"/>
</dbReference>
<keyword evidence="6" id="KW-0812">Transmembrane</keyword>
<evidence type="ECO:0000259" key="14">
    <source>
        <dbReference type="PROSITE" id="PS50839"/>
    </source>
</evidence>
<dbReference type="PATRIC" id="fig|1454003.3.peg.4024"/>
<keyword evidence="8" id="KW-1133">Transmembrane helix</keyword>
<name>A0A011N3S4_9PROT</name>
<evidence type="ECO:0000256" key="7">
    <source>
        <dbReference type="ARBA" id="ARBA00022777"/>
    </source>
</evidence>
<dbReference type="InterPro" id="IPR000700">
    <property type="entry name" value="PAS-assoc_C"/>
</dbReference>
<evidence type="ECO:0000313" key="15">
    <source>
        <dbReference type="EMBL" id="EXI77198.1"/>
    </source>
</evidence>
<dbReference type="SMART" id="SM01079">
    <property type="entry name" value="CHASE"/>
    <property type="match status" value="1"/>
</dbReference>
<dbReference type="Gene3D" id="1.10.287.130">
    <property type="match status" value="1"/>
</dbReference>
<dbReference type="EC" id="2.7.13.3" evidence="3"/>
<dbReference type="InterPro" id="IPR042240">
    <property type="entry name" value="CHASE_sf"/>
</dbReference>
<dbReference type="Proteomes" id="UP000021816">
    <property type="component" value="Unassembled WGS sequence"/>
</dbReference>
<feature type="domain" description="PAC" evidence="13">
    <location>
        <begin position="749"/>
        <end position="801"/>
    </location>
</feature>
<dbReference type="InterPro" id="IPR006189">
    <property type="entry name" value="CHASE_dom"/>
</dbReference>
<evidence type="ECO:0000256" key="3">
    <source>
        <dbReference type="ARBA" id="ARBA00012438"/>
    </source>
</evidence>
<evidence type="ECO:0000259" key="13">
    <source>
        <dbReference type="PROSITE" id="PS50113"/>
    </source>
</evidence>
<dbReference type="InterPro" id="IPR003594">
    <property type="entry name" value="HATPase_dom"/>
</dbReference>